<feature type="compositionally biased region" description="Basic and acidic residues" evidence="1">
    <location>
        <begin position="234"/>
        <end position="250"/>
    </location>
</feature>
<evidence type="ECO:0000313" key="2">
    <source>
        <dbReference type="EMBL" id="KAK9861592.1"/>
    </source>
</evidence>
<dbReference type="EMBL" id="JALJOV010000733">
    <property type="protein sequence ID" value="KAK9861592.1"/>
    <property type="molecule type" value="Genomic_DNA"/>
</dbReference>
<feature type="compositionally biased region" description="Basic and acidic residues" evidence="1">
    <location>
        <begin position="52"/>
        <end position="62"/>
    </location>
</feature>
<dbReference type="Proteomes" id="UP001485043">
    <property type="component" value="Unassembled WGS sequence"/>
</dbReference>
<feature type="compositionally biased region" description="Polar residues" evidence="1">
    <location>
        <begin position="159"/>
        <end position="175"/>
    </location>
</feature>
<keyword evidence="3" id="KW-1185">Reference proteome</keyword>
<feature type="region of interest" description="Disordered" evidence="1">
    <location>
        <begin position="267"/>
        <end position="313"/>
    </location>
</feature>
<comment type="caution">
    <text evidence="2">The sequence shown here is derived from an EMBL/GenBank/DDBJ whole genome shotgun (WGS) entry which is preliminary data.</text>
</comment>
<evidence type="ECO:0000313" key="3">
    <source>
        <dbReference type="Proteomes" id="UP001485043"/>
    </source>
</evidence>
<sequence length="392" mass="42621">MARARRWLDSQSISSPQPSPPSTRSSDRLESSKGHSPLTSVQSSPAQTRQSQHLEPRNRAPDDQLLTTSSIYNFLLQTELGDLTHHFEIDQAGSSQASPEPSSAHSQAQSTSLHGWLGASRARAQPSLRAKIAQAGWPPRQQRQSSAASSSQAHEPDSFESSVKQPQLQISTRRNPASPARGYAPQILSSTSSVQRLITEEPSSHPQLEDLRETSFTQAISEPCTFDSAGEVPDSAHRRQEPDRPPKLPDSDALVFTVLDGELVPDLPKQPSKVSFAPASVAPSELSPNGPSEQPHKLSPVQPAEQDIEAQREHHGCYTGQDCFFGIGACISDRVKGLRGAGQPPPARAPFLQVSMRTLAHLPAPERDIRMIQTAPMGSYDLGERGQNFEQL</sequence>
<feature type="region of interest" description="Disordered" evidence="1">
    <location>
        <begin position="1"/>
        <end position="65"/>
    </location>
</feature>
<proteinExistence type="predicted"/>
<feature type="compositionally biased region" description="Low complexity" evidence="1">
    <location>
        <begin position="140"/>
        <end position="153"/>
    </location>
</feature>
<evidence type="ECO:0000256" key="1">
    <source>
        <dbReference type="SAM" id="MobiDB-lite"/>
    </source>
</evidence>
<reference evidence="2 3" key="1">
    <citation type="journal article" date="2024" name="Nat. Commun.">
        <title>Phylogenomics reveals the evolutionary origins of lichenization in chlorophyte algae.</title>
        <authorList>
            <person name="Puginier C."/>
            <person name="Libourel C."/>
            <person name="Otte J."/>
            <person name="Skaloud P."/>
            <person name="Haon M."/>
            <person name="Grisel S."/>
            <person name="Petersen M."/>
            <person name="Berrin J.G."/>
            <person name="Delaux P.M."/>
            <person name="Dal Grande F."/>
            <person name="Keller J."/>
        </authorList>
    </citation>
    <scope>NUCLEOTIDE SEQUENCE [LARGE SCALE GENOMIC DNA]</scope>
    <source>
        <strain evidence="2 3">SAG 2523</strain>
    </source>
</reference>
<organism evidence="2 3">
    <name type="scientific">Apatococcus fuscideae</name>
    <dbReference type="NCBI Taxonomy" id="2026836"/>
    <lineage>
        <taxon>Eukaryota</taxon>
        <taxon>Viridiplantae</taxon>
        <taxon>Chlorophyta</taxon>
        <taxon>core chlorophytes</taxon>
        <taxon>Trebouxiophyceae</taxon>
        <taxon>Chlorellales</taxon>
        <taxon>Chlorellaceae</taxon>
        <taxon>Apatococcus</taxon>
    </lineage>
</organism>
<gene>
    <name evidence="2" type="ORF">WJX84_007250</name>
</gene>
<protein>
    <submittedName>
        <fullName evidence="2">Uncharacterized protein</fullName>
    </submittedName>
</protein>
<name>A0AAW1SYC0_9CHLO</name>
<feature type="compositionally biased region" description="Polar residues" evidence="1">
    <location>
        <begin position="37"/>
        <end position="51"/>
    </location>
</feature>
<feature type="region of interest" description="Disordered" evidence="1">
    <location>
        <begin position="87"/>
        <end position="252"/>
    </location>
</feature>
<feature type="compositionally biased region" description="Polar residues" evidence="1">
    <location>
        <begin position="187"/>
        <end position="196"/>
    </location>
</feature>
<accession>A0AAW1SYC0</accession>
<feature type="compositionally biased region" description="Polar residues" evidence="1">
    <location>
        <begin position="92"/>
        <end position="113"/>
    </location>
</feature>
<dbReference type="AlphaFoldDB" id="A0AAW1SYC0"/>
<feature type="compositionally biased region" description="Basic and acidic residues" evidence="1">
    <location>
        <begin position="198"/>
        <end position="213"/>
    </location>
</feature>